<organism evidence="1 2">
    <name type="scientific">Botryotinia fuckeliana (strain T4)</name>
    <name type="common">Noble rot fungus</name>
    <name type="synonym">Botrytis cinerea</name>
    <dbReference type="NCBI Taxonomy" id="999810"/>
    <lineage>
        <taxon>Eukaryota</taxon>
        <taxon>Fungi</taxon>
        <taxon>Dikarya</taxon>
        <taxon>Ascomycota</taxon>
        <taxon>Pezizomycotina</taxon>
        <taxon>Leotiomycetes</taxon>
        <taxon>Helotiales</taxon>
        <taxon>Sclerotiniaceae</taxon>
        <taxon>Botrytis</taxon>
    </lineage>
</organism>
<name>G2Y1P7_BOTF4</name>
<dbReference type="InParanoid" id="G2Y1P7"/>
<evidence type="ECO:0000313" key="1">
    <source>
        <dbReference type="EMBL" id="CCD46587.1"/>
    </source>
</evidence>
<accession>G2Y1P7</accession>
<gene>
    <name evidence="1" type="ORF">BofuT4_uP041980.1</name>
</gene>
<evidence type="ECO:0000313" key="2">
    <source>
        <dbReference type="Proteomes" id="UP000008177"/>
    </source>
</evidence>
<protein>
    <submittedName>
        <fullName evidence="1">Uncharacterized protein</fullName>
    </submittedName>
</protein>
<dbReference type="Proteomes" id="UP000008177">
    <property type="component" value="Unplaced contigs"/>
</dbReference>
<dbReference type="HOGENOM" id="CLU_3032074_0_0_1"/>
<proteinExistence type="predicted"/>
<dbReference type="AlphaFoldDB" id="G2Y1P7"/>
<sequence length="55" mass="6465">MHVSVQIDAQGRCVMANLCPRRLQKPRHHYLKEKQEKKERKNSSFQVKFLVAASN</sequence>
<reference evidence="2" key="1">
    <citation type="journal article" date="2011" name="PLoS Genet.">
        <title>Genomic analysis of the necrotrophic fungal pathogens Sclerotinia sclerotiorum and Botrytis cinerea.</title>
        <authorList>
            <person name="Amselem J."/>
            <person name="Cuomo C.A."/>
            <person name="van Kan J.A."/>
            <person name="Viaud M."/>
            <person name="Benito E.P."/>
            <person name="Couloux A."/>
            <person name="Coutinho P.M."/>
            <person name="de Vries R.P."/>
            <person name="Dyer P.S."/>
            <person name="Fillinger S."/>
            <person name="Fournier E."/>
            <person name="Gout L."/>
            <person name="Hahn M."/>
            <person name="Kohn L."/>
            <person name="Lapalu N."/>
            <person name="Plummer K.M."/>
            <person name="Pradier J.M."/>
            <person name="Quevillon E."/>
            <person name="Sharon A."/>
            <person name="Simon A."/>
            <person name="ten Have A."/>
            <person name="Tudzynski B."/>
            <person name="Tudzynski P."/>
            <person name="Wincker P."/>
            <person name="Andrew M."/>
            <person name="Anthouard V."/>
            <person name="Beever R.E."/>
            <person name="Beffa R."/>
            <person name="Benoit I."/>
            <person name="Bouzid O."/>
            <person name="Brault B."/>
            <person name="Chen Z."/>
            <person name="Choquer M."/>
            <person name="Collemare J."/>
            <person name="Cotton P."/>
            <person name="Danchin E.G."/>
            <person name="Da Silva C."/>
            <person name="Gautier A."/>
            <person name="Giraud C."/>
            <person name="Giraud T."/>
            <person name="Gonzalez C."/>
            <person name="Grossetete S."/>
            <person name="Guldener U."/>
            <person name="Henrissat B."/>
            <person name="Howlett B.J."/>
            <person name="Kodira C."/>
            <person name="Kretschmer M."/>
            <person name="Lappartient A."/>
            <person name="Leroch M."/>
            <person name="Levis C."/>
            <person name="Mauceli E."/>
            <person name="Neuveglise C."/>
            <person name="Oeser B."/>
            <person name="Pearson M."/>
            <person name="Poulain J."/>
            <person name="Poussereau N."/>
            <person name="Quesneville H."/>
            <person name="Rascle C."/>
            <person name="Schumacher J."/>
            <person name="Segurens B."/>
            <person name="Sexton A."/>
            <person name="Silva E."/>
            <person name="Sirven C."/>
            <person name="Soanes D.M."/>
            <person name="Talbot N.J."/>
            <person name="Templeton M."/>
            <person name="Yandava C."/>
            <person name="Yarden O."/>
            <person name="Zeng Q."/>
            <person name="Rollins J.A."/>
            <person name="Lebrun M.H."/>
            <person name="Dickman M."/>
        </authorList>
    </citation>
    <scope>NUCLEOTIDE SEQUENCE [LARGE SCALE GENOMIC DNA]</scope>
    <source>
        <strain evidence="2">T4</strain>
    </source>
</reference>
<dbReference type="EMBL" id="FQ790282">
    <property type="protein sequence ID" value="CCD46587.1"/>
    <property type="molecule type" value="Genomic_DNA"/>
</dbReference>